<dbReference type="EMBL" id="JASZ02000002">
    <property type="protein sequence ID" value="OWK99294.1"/>
    <property type="molecule type" value="Genomic_DNA"/>
</dbReference>
<dbReference type="InterPro" id="IPR008490">
    <property type="entry name" value="Transposase_InsH_N"/>
</dbReference>
<dbReference type="Pfam" id="PF13751">
    <property type="entry name" value="DDE_Tnp_1_6"/>
    <property type="match status" value="1"/>
</dbReference>
<dbReference type="PANTHER" id="PTHR33408">
    <property type="entry name" value="TRANSPOSASE"/>
    <property type="match status" value="1"/>
</dbReference>
<evidence type="ECO:0000313" key="5">
    <source>
        <dbReference type="Proteomes" id="UP000197587"/>
    </source>
</evidence>
<feature type="region of interest" description="Disordered" evidence="1">
    <location>
        <begin position="196"/>
        <end position="244"/>
    </location>
</feature>
<dbReference type="Pfam" id="PF05598">
    <property type="entry name" value="DUF772"/>
    <property type="match status" value="1"/>
</dbReference>
<dbReference type="Proteomes" id="UP000197587">
    <property type="component" value="Unassembled WGS sequence"/>
</dbReference>
<dbReference type="PANTHER" id="PTHR33408:SF4">
    <property type="entry name" value="TRANSPOSASE DDE DOMAIN-CONTAINING PROTEIN"/>
    <property type="match status" value="1"/>
</dbReference>
<evidence type="ECO:0000256" key="1">
    <source>
        <dbReference type="SAM" id="MobiDB-lite"/>
    </source>
</evidence>
<name>A0A246BC85_9FLAO</name>
<feature type="domain" description="Transposase InsH N-terminal" evidence="2">
    <location>
        <begin position="16"/>
        <end position="111"/>
    </location>
</feature>
<keyword evidence="5" id="KW-1185">Reference proteome</keyword>
<dbReference type="InterPro" id="IPR025668">
    <property type="entry name" value="Tnp_DDE_dom"/>
</dbReference>
<proteinExistence type="predicted"/>
<dbReference type="AlphaFoldDB" id="A0A246BC85"/>
<reference evidence="4 5" key="1">
    <citation type="submission" date="2017-05" db="EMBL/GenBank/DDBJ databases">
        <title>Genome of Chryseobacterium haifense.</title>
        <authorList>
            <person name="Newman J.D."/>
        </authorList>
    </citation>
    <scope>NUCLEOTIDE SEQUENCE [LARGE SCALE GENOMIC DNA]</scope>
    <source>
        <strain evidence="4 5">DSM 19056</strain>
    </source>
</reference>
<evidence type="ECO:0000313" key="4">
    <source>
        <dbReference type="EMBL" id="OWK99294.1"/>
    </source>
</evidence>
<sequence>MQGRKTFEPKIFYELSLEGLVPQDDFYRKISQEVPFSFLYKSTSHYYGRCGQDSIDPVVFFKILLVGYLNNLNSDRALLRFCSDSLSIRLFLGYDLDEELPWHSTISRTRALFGEELFMKLFQKILSLCIEKGMVRGKRQAVDSAFIKANASMDSLVEKEVLEDASAFVEELEENSEYKVTSARKKLVEQHHAWKEKEYKDMPGASKNEDRRDEDGNPLRPKFLSNHTHYSPTDPDAKISVKPGKARQLNYAGQIAVDDKHHVITGACASTAGSKDSAIMHEIMDRMLENLEQHGIRTEEALLDAGYSSGESLEYCEKNGINAFIPNFGQYKAEREGFEFVKGETQEEDHYRCTQKGGNGAVLQFKRILTDSKGYQKKSYRSSERDCKDCPLRAQCCGRVTKFKKIEDSIHKPLYDAMHEKLNRDKNYTRFLTKRRSSTVEPVLGTLINYHSMKRVNTRGMKNANKHVLMAALAYNLKKYLKFISRKPKSNAQIMHLPEGILRLFLNRFHSSLITSI</sequence>
<dbReference type="NCBIfam" id="NF033551">
    <property type="entry name" value="transpos_IS1182"/>
    <property type="match status" value="1"/>
</dbReference>
<feature type="domain" description="Transposase DDE" evidence="3">
    <location>
        <begin position="370"/>
        <end position="480"/>
    </location>
</feature>
<protein>
    <submittedName>
        <fullName evidence="4">DDE transposase</fullName>
    </submittedName>
</protein>
<evidence type="ECO:0000259" key="3">
    <source>
        <dbReference type="Pfam" id="PF13751"/>
    </source>
</evidence>
<organism evidence="4 5">
    <name type="scientific">Kaistella haifensis DSM 19056</name>
    <dbReference type="NCBI Taxonomy" id="1450526"/>
    <lineage>
        <taxon>Bacteria</taxon>
        <taxon>Pseudomonadati</taxon>
        <taxon>Bacteroidota</taxon>
        <taxon>Flavobacteriia</taxon>
        <taxon>Flavobacteriales</taxon>
        <taxon>Weeksellaceae</taxon>
        <taxon>Chryseobacterium group</taxon>
        <taxon>Kaistella</taxon>
    </lineage>
</organism>
<evidence type="ECO:0000259" key="2">
    <source>
        <dbReference type="Pfam" id="PF05598"/>
    </source>
</evidence>
<dbReference type="InterPro" id="IPR047629">
    <property type="entry name" value="IS1182_transpos"/>
</dbReference>
<comment type="caution">
    <text evidence="4">The sequence shown here is derived from an EMBL/GenBank/DDBJ whole genome shotgun (WGS) entry which is preliminary data.</text>
</comment>
<dbReference type="RefSeq" id="WP_088263489.1">
    <property type="nucleotide sequence ID" value="NZ_JASZ02000002.1"/>
</dbReference>
<gene>
    <name evidence="4" type="ORF">AP75_02060</name>
</gene>
<accession>A0A246BC85</accession>
<feature type="compositionally biased region" description="Basic and acidic residues" evidence="1">
    <location>
        <begin position="196"/>
        <end position="217"/>
    </location>
</feature>